<keyword evidence="5" id="KW-1015">Disulfide bond</keyword>
<proteinExistence type="predicted"/>
<keyword evidence="3" id="KW-0964">Secreted</keyword>
<dbReference type="PANTHER" id="PTHR20968">
    <property type="entry name" value="ILGF DOMAIN-CONTAINING PROTEIN"/>
    <property type="match status" value="1"/>
</dbReference>
<dbReference type="GO" id="GO:0001664">
    <property type="term" value="F:G protein-coupled receptor binding"/>
    <property type="evidence" value="ECO:0007669"/>
    <property type="project" value="TreeGrafter"/>
</dbReference>
<evidence type="ECO:0000256" key="5">
    <source>
        <dbReference type="ARBA" id="ARBA00023157"/>
    </source>
</evidence>
<dbReference type="InterPro" id="IPR051777">
    <property type="entry name" value="Insulin-like_neuro_ligands"/>
</dbReference>
<reference evidence="7" key="1">
    <citation type="submission" date="2025-08" db="UniProtKB">
        <authorList>
            <consortium name="Ensembl"/>
        </authorList>
    </citation>
    <scope>IDENTIFICATION</scope>
</reference>
<dbReference type="Proteomes" id="UP000694521">
    <property type="component" value="Unplaced"/>
</dbReference>
<evidence type="ECO:0000313" key="7">
    <source>
        <dbReference type="Ensembl" id="ENSACDP00005021763.1"/>
    </source>
</evidence>
<dbReference type="AlphaFoldDB" id="A0A8B9EKU4"/>
<comment type="subunit">
    <text evidence="2">Heterodimer of a B chain and an A chain linked by two disulfide bonds.</text>
</comment>
<organism evidence="7 8">
    <name type="scientific">Anser cygnoides</name>
    <name type="common">Swan goose</name>
    <dbReference type="NCBI Taxonomy" id="8845"/>
    <lineage>
        <taxon>Eukaryota</taxon>
        <taxon>Metazoa</taxon>
        <taxon>Chordata</taxon>
        <taxon>Craniata</taxon>
        <taxon>Vertebrata</taxon>
        <taxon>Euteleostomi</taxon>
        <taxon>Archelosauria</taxon>
        <taxon>Archosauria</taxon>
        <taxon>Dinosauria</taxon>
        <taxon>Saurischia</taxon>
        <taxon>Theropoda</taxon>
        <taxon>Coelurosauria</taxon>
        <taxon>Aves</taxon>
        <taxon>Neognathae</taxon>
        <taxon>Galloanserae</taxon>
        <taxon>Anseriformes</taxon>
        <taxon>Anatidae</taxon>
        <taxon>Anserinae</taxon>
        <taxon>Anser</taxon>
    </lineage>
</organism>
<dbReference type="GO" id="GO:0005576">
    <property type="term" value="C:extracellular region"/>
    <property type="evidence" value="ECO:0007669"/>
    <property type="project" value="UniProtKB-SubCell"/>
</dbReference>
<keyword evidence="8" id="KW-1185">Reference proteome</keyword>
<name>A0A8B9EKU4_ANSCY</name>
<evidence type="ECO:0000256" key="4">
    <source>
        <dbReference type="ARBA" id="ARBA00022702"/>
    </source>
</evidence>
<keyword evidence="4" id="KW-0372">Hormone</keyword>
<protein>
    <submittedName>
        <fullName evidence="7">Uncharacterized protein</fullName>
    </submittedName>
</protein>
<accession>A0A8B9EKU4</accession>
<keyword evidence="6" id="KW-0732">Signal</keyword>
<feature type="signal peptide" evidence="6">
    <location>
        <begin position="1"/>
        <end position="24"/>
    </location>
</feature>
<reference evidence="7" key="2">
    <citation type="submission" date="2025-09" db="UniProtKB">
        <authorList>
            <consortium name="Ensembl"/>
        </authorList>
    </citation>
    <scope>IDENTIFICATION</scope>
</reference>
<evidence type="ECO:0000313" key="8">
    <source>
        <dbReference type="Proteomes" id="UP000694521"/>
    </source>
</evidence>
<dbReference type="CDD" id="cd04365">
    <property type="entry name" value="IlGF_relaxin_like"/>
    <property type="match status" value="1"/>
</dbReference>
<evidence type="ECO:0000256" key="3">
    <source>
        <dbReference type="ARBA" id="ARBA00022525"/>
    </source>
</evidence>
<comment type="subcellular location">
    <subcellularLocation>
        <location evidence="1">Secreted</location>
    </subcellularLocation>
</comment>
<dbReference type="GO" id="GO:0005179">
    <property type="term" value="F:hormone activity"/>
    <property type="evidence" value="ECO:0007669"/>
    <property type="project" value="UniProtKB-KW"/>
</dbReference>
<dbReference type="SUPFAM" id="SSF56994">
    <property type="entry name" value="Insulin-like"/>
    <property type="match status" value="1"/>
</dbReference>
<dbReference type="InterPro" id="IPR036438">
    <property type="entry name" value="Insulin-like_sf"/>
</dbReference>
<dbReference type="Ensembl" id="ENSACDT00005026015.1">
    <property type="protein sequence ID" value="ENSACDP00005021763.1"/>
    <property type="gene ID" value="ENSACDG00005015744.1"/>
</dbReference>
<evidence type="ECO:0000256" key="2">
    <source>
        <dbReference type="ARBA" id="ARBA00011207"/>
    </source>
</evidence>
<evidence type="ECO:0000256" key="1">
    <source>
        <dbReference type="ARBA" id="ARBA00004613"/>
    </source>
</evidence>
<sequence length="120" mass="13231">YKGATTLLALAALALLAAAHQAHGEGNAVKLCGRDFVRAIVFTCGGSRWKRDLADYQYLFESMLKEKKTPLLNSARYLLQLYNLPVAVPGCTVVFKMHMNYKHGLSGNIQELCVSDVLTQ</sequence>
<evidence type="ECO:0000256" key="6">
    <source>
        <dbReference type="SAM" id="SignalP"/>
    </source>
</evidence>
<feature type="chain" id="PRO_5034313974" evidence="6">
    <location>
        <begin position="25"/>
        <end position="120"/>
    </location>
</feature>